<proteinExistence type="predicted"/>
<reference evidence="3" key="1">
    <citation type="submission" date="2009-08" db="EMBL/GenBank/DDBJ databases">
        <title>The complete genome of Chitinophaga pinensis DSM 2588.</title>
        <authorList>
            <consortium name="US DOE Joint Genome Institute (JGI-PGF)"/>
            <person name="Lucas S."/>
            <person name="Copeland A."/>
            <person name="Lapidus A."/>
            <person name="Glavina del Rio T."/>
            <person name="Dalin E."/>
            <person name="Tice H."/>
            <person name="Bruce D."/>
            <person name="Goodwin L."/>
            <person name="Pitluck S."/>
            <person name="Kyrpides N."/>
            <person name="Mavromatis K."/>
            <person name="Ivanova N."/>
            <person name="Mikhailova N."/>
            <person name="Sims D."/>
            <person name="Meinche L."/>
            <person name="Brettin T."/>
            <person name="Detter J.C."/>
            <person name="Han C."/>
            <person name="Larimer F."/>
            <person name="Land M."/>
            <person name="Hauser L."/>
            <person name="Markowitz V."/>
            <person name="Cheng J.-F."/>
            <person name="Hugenholtz P."/>
            <person name="Woyke T."/>
            <person name="Wu D."/>
            <person name="Spring S."/>
            <person name="Klenk H.-P."/>
            <person name="Eisen J.A."/>
        </authorList>
    </citation>
    <scope>NUCLEOTIDE SEQUENCE [LARGE SCALE GENOMIC DNA]</scope>
    <source>
        <strain evidence="3">ATCC 43595 / DSM 2588 / LMG 13176 / NBRC 15968 / NCIMB 11800 / UQM 2034</strain>
    </source>
</reference>
<evidence type="ECO:0000313" key="2">
    <source>
        <dbReference type="EMBL" id="ACU64054.1"/>
    </source>
</evidence>
<dbReference type="KEGG" id="cpi:Cpin_6650"/>
<dbReference type="RefSeq" id="WP_012794217.1">
    <property type="nucleotide sequence ID" value="NC_013132.1"/>
</dbReference>
<evidence type="ECO:0000259" key="1">
    <source>
        <dbReference type="PROSITE" id="PS50042"/>
    </source>
</evidence>
<sequence length="196" mass="22946">MQADTEIYLRSIKAICPDLREEELSQFAAKLTLQELDKKDIFIQSGKVQQSLGFVTKGLIRSFFVDLNGNEINVGFYAEGDYATHYPAFISRQPSSYTIQCLEPATFLCLKFDDLQWIYQQYPKFERYGRLVAEEILKRQQARIESFVFQTAEERYLDFATHHARLFNRVSLSHLSSYLGIERQTLTRIRQKIAHK</sequence>
<feature type="domain" description="Cyclic nucleotide-binding" evidence="1">
    <location>
        <begin position="15"/>
        <end position="118"/>
    </location>
</feature>
<gene>
    <name evidence="2" type="ordered locus">Cpin_6650</name>
</gene>
<evidence type="ECO:0000313" key="3">
    <source>
        <dbReference type="Proteomes" id="UP000002215"/>
    </source>
</evidence>
<dbReference type="CDD" id="cd00038">
    <property type="entry name" value="CAP_ED"/>
    <property type="match status" value="1"/>
</dbReference>
<dbReference type="OrthoDB" id="663011at2"/>
<organism evidence="2 3">
    <name type="scientific">Chitinophaga pinensis (strain ATCC 43595 / DSM 2588 / LMG 13176 / NBRC 15968 / NCIMB 11800 / UQM 2034)</name>
    <dbReference type="NCBI Taxonomy" id="485918"/>
    <lineage>
        <taxon>Bacteria</taxon>
        <taxon>Pseudomonadati</taxon>
        <taxon>Bacteroidota</taxon>
        <taxon>Chitinophagia</taxon>
        <taxon>Chitinophagales</taxon>
        <taxon>Chitinophagaceae</taxon>
        <taxon>Chitinophaga</taxon>
    </lineage>
</organism>
<dbReference type="PROSITE" id="PS50042">
    <property type="entry name" value="CNMP_BINDING_3"/>
    <property type="match status" value="1"/>
</dbReference>
<dbReference type="Pfam" id="PF00027">
    <property type="entry name" value="cNMP_binding"/>
    <property type="match status" value="1"/>
</dbReference>
<dbReference type="InterPro" id="IPR014710">
    <property type="entry name" value="RmlC-like_jellyroll"/>
</dbReference>
<dbReference type="AlphaFoldDB" id="A0A979GZJ7"/>
<dbReference type="InterPro" id="IPR000595">
    <property type="entry name" value="cNMP-bd_dom"/>
</dbReference>
<dbReference type="SUPFAM" id="SSF51206">
    <property type="entry name" value="cAMP-binding domain-like"/>
    <property type="match status" value="1"/>
</dbReference>
<dbReference type="Proteomes" id="UP000002215">
    <property type="component" value="Chromosome"/>
</dbReference>
<reference evidence="2 3" key="2">
    <citation type="journal article" date="2010" name="Stand. Genomic Sci.">
        <title>Complete genome sequence of Chitinophaga pinensis type strain (UQM 2034).</title>
        <authorList>
            <person name="Glavina Del Rio T."/>
            <person name="Abt B."/>
            <person name="Spring S."/>
            <person name="Lapidus A."/>
            <person name="Nolan M."/>
            <person name="Tice H."/>
            <person name="Copeland A."/>
            <person name="Cheng J.F."/>
            <person name="Chen F."/>
            <person name="Bruce D."/>
            <person name="Goodwin L."/>
            <person name="Pitluck S."/>
            <person name="Ivanova N."/>
            <person name="Mavromatis K."/>
            <person name="Mikhailova N."/>
            <person name="Pati A."/>
            <person name="Chen A."/>
            <person name="Palaniappan K."/>
            <person name="Land M."/>
            <person name="Hauser L."/>
            <person name="Chang Y.J."/>
            <person name="Jeffries C.D."/>
            <person name="Chain P."/>
            <person name="Saunders E."/>
            <person name="Detter J.C."/>
            <person name="Brettin T."/>
            <person name="Rohde M."/>
            <person name="Goker M."/>
            <person name="Bristow J."/>
            <person name="Eisen J.A."/>
            <person name="Markowitz V."/>
            <person name="Hugenholtz P."/>
            <person name="Kyrpides N.C."/>
            <person name="Klenk H.P."/>
            <person name="Lucas S."/>
        </authorList>
    </citation>
    <scope>NUCLEOTIDE SEQUENCE [LARGE SCALE GENOMIC DNA]</scope>
    <source>
        <strain evidence="3">ATCC 43595 / DSM 2588 / LMG 13176 / NBRC 15968 / NCIMB 11800 / UQM 2034</strain>
    </source>
</reference>
<dbReference type="InterPro" id="IPR018490">
    <property type="entry name" value="cNMP-bd_dom_sf"/>
</dbReference>
<dbReference type="Gene3D" id="2.60.120.10">
    <property type="entry name" value="Jelly Rolls"/>
    <property type="match status" value="1"/>
</dbReference>
<accession>A0A979GZJ7</accession>
<name>A0A979GZJ7_CHIPD</name>
<dbReference type="EMBL" id="CP001699">
    <property type="protein sequence ID" value="ACU64054.1"/>
    <property type="molecule type" value="Genomic_DNA"/>
</dbReference>
<dbReference type="SMART" id="SM00100">
    <property type="entry name" value="cNMP"/>
    <property type="match status" value="1"/>
</dbReference>
<protein>
    <submittedName>
        <fullName evidence="2">Transcriptional regulator, Crp/Fnr family</fullName>
    </submittedName>
</protein>